<feature type="region of interest" description="Disordered" evidence="1">
    <location>
        <begin position="322"/>
        <end position="372"/>
    </location>
</feature>
<feature type="region of interest" description="Disordered" evidence="1">
    <location>
        <begin position="187"/>
        <end position="300"/>
    </location>
</feature>
<evidence type="ECO:0000313" key="4">
    <source>
        <dbReference type="Proteomes" id="UP001373714"/>
    </source>
</evidence>
<feature type="compositionally biased region" description="Low complexity" evidence="1">
    <location>
        <begin position="322"/>
        <end position="337"/>
    </location>
</feature>
<evidence type="ECO:0000313" key="3">
    <source>
        <dbReference type="EMBL" id="KAK6363104.1"/>
    </source>
</evidence>
<feature type="chain" id="PRO_5043508215" evidence="2">
    <location>
        <begin position="20"/>
        <end position="422"/>
    </location>
</feature>
<evidence type="ECO:0000256" key="1">
    <source>
        <dbReference type="SAM" id="MobiDB-lite"/>
    </source>
</evidence>
<protein>
    <submittedName>
        <fullName evidence="3">Uncharacterized protein</fullName>
    </submittedName>
</protein>
<feature type="compositionally biased region" description="Polar residues" evidence="1">
    <location>
        <begin position="226"/>
        <end position="251"/>
    </location>
</feature>
<proteinExistence type="predicted"/>
<dbReference type="AlphaFoldDB" id="A0AAV9VT19"/>
<dbReference type="Proteomes" id="UP001373714">
    <property type="component" value="Unassembled WGS sequence"/>
</dbReference>
<feature type="compositionally biased region" description="Polar residues" evidence="1">
    <location>
        <begin position="202"/>
        <end position="215"/>
    </location>
</feature>
<dbReference type="EMBL" id="JAVHNS010000001">
    <property type="protein sequence ID" value="KAK6363104.1"/>
    <property type="molecule type" value="Genomic_DNA"/>
</dbReference>
<keyword evidence="4" id="KW-1185">Reference proteome</keyword>
<accession>A0AAV9VT19</accession>
<feature type="compositionally biased region" description="Low complexity" evidence="1">
    <location>
        <begin position="252"/>
        <end position="265"/>
    </location>
</feature>
<feature type="compositionally biased region" description="Polar residues" evidence="1">
    <location>
        <begin position="272"/>
        <end position="286"/>
    </location>
</feature>
<sequence length="422" mass="46816">MAELSVCFSLIGALATVGGKLYCLAQEANYAEGCLGDLVESIKNTEGQLETIQGYLSRAGLSSTQSSKFERQLRDTEVKTNKFVNSMDSVITSLNAKSTKKMKQKLKLVNGELEGLRYQIESIDRNLSTIRQELALDIALEERHERRAATAHVVEKLDIIETNTTDTDARRLRKQYKSYAQEFMMDDYSMPPPYSPEPPTTASAEVNVQPPSKYSQPPLKYPQPSLEHSNPSSMFSQQSPGYLQPSPVYSNSQPQSVYSPPSSVYSPPPTVLSRSESTYSQASTVYSRPDSIYSRPDSIYSRPDSIYSQSSLVYSPSSSIYSPPSSVYSPSSISSVHPQPPIAELPSWPANPSKAQTGYPDHNKTPVLPTRTTVSYTAVPSVEKAEKSPYMPPIPQKPKSYGSKKYYFDGPRIMPNDDPFDF</sequence>
<keyword evidence="2" id="KW-0732">Signal</keyword>
<comment type="caution">
    <text evidence="3">The sequence shown here is derived from an EMBL/GenBank/DDBJ whole genome shotgun (WGS) entry which is preliminary data.</text>
</comment>
<evidence type="ECO:0000256" key="2">
    <source>
        <dbReference type="SAM" id="SignalP"/>
    </source>
</evidence>
<feature type="compositionally biased region" description="Pro residues" evidence="1">
    <location>
        <begin position="190"/>
        <end position="199"/>
    </location>
</feature>
<name>A0AAV9VT19_9PEZI</name>
<feature type="signal peptide" evidence="2">
    <location>
        <begin position="1"/>
        <end position="19"/>
    </location>
</feature>
<organism evidence="3 4">
    <name type="scientific">Orbilia blumenaviensis</name>
    <dbReference type="NCBI Taxonomy" id="1796055"/>
    <lineage>
        <taxon>Eukaryota</taxon>
        <taxon>Fungi</taxon>
        <taxon>Dikarya</taxon>
        <taxon>Ascomycota</taxon>
        <taxon>Pezizomycotina</taxon>
        <taxon>Orbiliomycetes</taxon>
        <taxon>Orbiliales</taxon>
        <taxon>Orbiliaceae</taxon>
        <taxon>Orbilia</taxon>
    </lineage>
</organism>
<reference evidence="3 4" key="1">
    <citation type="submission" date="2019-10" db="EMBL/GenBank/DDBJ databases">
        <authorList>
            <person name="Palmer J.M."/>
        </authorList>
    </citation>
    <scope>NUCLEOTIDE SEQUENCE [LARGE SCALE GENOMIC DNA]</scope>
    <source>
        <strain evidence="3 4">TWF730</strain>
    </source>
</reference>
<gene>
    <name evidence="3" type="ORF">TWF730_000549</name>
</gene>